<feature type="transmembrane region" description="Helical" evidence="1">
    <location>
        <begin position="16"/>
        <end position="37"/>
    </location>
</feature>
<comment type="caution">
    <text evidence="2">The sequence shown here is derived from an EMBL/GenBank/DDBJ whole genome shotgun (WGS) entry which is preliminary data.</text>
</comment>
<accession>A0ABR6WM55</accession>
<name>A0ABR6WM55_9FIRM</name>
<feature type="transmembrane region" description="Helical" evidence="1">
    <location>
        <begin position="92"/>
        <end position="115"/>
    </location>
</feature>
<evidence type="ECO:0000256" key="1">
    <source>
        <dbReference type="SAM" id="Phobius"/>
    </source>
</evidence>
<proteinExistence type="predicted"/>
<evidence type="ECO:0000313" key="3">
    <source>
        <dbReference type="Proteomes" id="UP000653358"/>
    </source>
</evidence>
<protein>
    <submittedName>
        <fullName evidence="2">Uncharacterized protein</fullName>
    </submittedName>
</protein>
<keyword evidence="1" id="KW-0472">Membrane</keyword>
<keyword evidence="1" id="KW-0812">Transmembrane</keyword>
<evidence type="ECO:0000313" key="2">
    <source>
        <dbReference type="EMBL" id="MBC3797512.1"/>
    </source>
</evidence>
<organism evidence="2 3">
    <name type="scientific">Acetobacterium tundrae</name>
    <dbReference type="NCBI Taxonomy" id="132932"/>
    <lineage>
        <taxon>Bacteria</taxon>
        <taxon>Bacillati</taxon>
        <taxon>Bacillota</taxon>
        <taxon>Clostridia</taxon>
        <taxon>Eubacteriales</taxon>
        <taxon>Eubacteriaceae</taxon>
        <taxon>Acetobacterium</taxon>
    </lineage>
</organism>
<feature type="transmembrane region" description="Helical" evidence="1">
    <location>
        <begin position="64"/>
        <end position="85"/>
    </location>
</feature>
<reference evidence="2 3" key="1">
    <citation type="journal article" date="2020" name="mSystems">
        <title>Defining Genomic and Predicted Metabolic Features of the Acetobacterium Genus.</title>
        <authorList>
            <person name="Ross D.E."/>
            <person name="Marshall C.W."/>
            <person name="Gulliver D."/>
            <person name="May H.D."/>
            <person name="Norman R.S."/>
        </authorList>
    </citation>
    <scope>NUCLEOTIDE SEQUENCE [LARGE SCALE GENOMIC DNA]</scope>
    <source>
        <strain evidence="2 3">DSM 9173</strain>
    </source>
</reference>
<dbReference type="Proteomes" id="UP000653358">
    <property type="component" value="Unassembled WGS sequence"/>
</dbReference>
<feature type="transmembrane region" description="Helical" evidence="1">
    <location>
        <begin position="135"/>
        <end position="155"/>
    </location>
</feature>
<keyword evidence="3" id="KW-1185">Reference proteome</keyword>
<gene>
    <name evidence="2" type="ORF">GH807_10685</name>
</gene>
<sequence length="163" mass="18428">MKNNLNANKSREKMFAIFYAVLLFAIPIIVITILPWAKHMVEIYGLKAPVGFDETYLYEDLIKYVSSTVTGLIAGFGLIFIGINVKNCASRLAFWGCLAGLTYVLLAGMSYLIYFDSGLVFLQPLLVLVRYSGTLGSYTMALIVGIYLPLLYQIIRQRNKWKY</sequence>
<dbReference type="EMBL" id="WJBB01000012">
    <property type="protein sequence ID" value="MBC3797512.1"/>
    <property type="molecule type" value="Genomic_DNA"/>
</dbReference>
<dbReference type="RefSeq" id="WP_148604127.1">
    <property type="nucleotide sequence ID" value="NZ_RXYB01000012.1"/>
</dbReference>
<keyword evidence="1" id="KW-1133">Transmembrane helix</keyword>